<comment type="caution">
    <text evidence="1">The sequence shown here is derived from an EMBL/GenBank/DDBJ whole genome shotgun (WGS) entry which is preliminary data.</text>
</comment>
<sequence length="53" mass="6094">MARWVLMDGESMRRRFYVEAPTRDAAAELWAKNHARFRHYPTRVTPAGGTGTT</sequence>
<organism evidence="1 2">
    <name type="scientific">Deinococcus multiflagellatus</name>
    <dbReference type="NCBI Taxonomy" id="1656887"/>
    <lineage>
        <taxon>Bacteria</taxon>
        <taxon>Thermotogati</taxon>
        <taxon>Deinococcota</taxon>
        <taxon>Deinococci</taxon>
        <taxon>Deinococcales</taxon>
        <taxon>Deinococcaceae</taxon>
        <taxon>Deinococcus</taxon>
    </lineage>
</organism>
<accession>A0ABW1ZPU6</accession>
<keyword evidence="2" id="KW-1185">Reference proteome</keyword>
<reference evidence="2" key="1">
    <citation type="journal article" date="2019" name="Int. J. Syst. Evol. Microbiol.">
        <title>The Global Catalogue of Microorganisms (GCM) 10K type strain sequencing project: providing services to taxonomists for standard genome sequencing and annotation.</title>
        <authorList>
            <consortium name="The Broad Institute Genomics Platform"/>
            <consortium name="The Broad Institute Genome Sequencing Center for Infectious Disease"/>
            <person name="Wu L."/>
            <person name="Ma J."/>
        </authorList>
    </citation>
    <scope>NUCLEOTIDE SEQUENCE [LARGE SCALE GENOMIC DNA]</scope>
    <source>
        <strain evidence="2">CCUG 63830</strain>
    </source>
</reference>
<dbReference type="EMBL" id="JBHSWB010000002">
    <property type="protein sequence ID" value="MFC6662941.1"/>
    <property type="molecule type" value="Genomic_DNA"/>
</dbReference>
<proteinExistence type="predicted"/>
<dbReference type="RefSeq" id="WP_380058850.1">
    <property type="nucleotide sequence ID" value="NZ_JBHSWB010000002.1"/>
</dbReference>
<evidence type="ECO:0000313" key="1">
    <source>
        <dbReference type="EMBL" id="MFC6662941.1"/>
    </source>
</evidence>
<gene>
    <name evidence="1" type="ORF">ACFP90_23135</name>
</gene>
<protein>
    <submittedName>
        <fullName evidence="1">Uncharacterized protein</fullName>
    </submittedName>
</protein>
<dbReference type="Proteomes" id="UP001596317">
    <property type="component" value="Unassembled WGS sequence"/>
</dbReference>
<evidence type="ECO:0000313" key="2">
    <source>
        <dbReference type="Proteomes" id="UP001596317"/>
    </source>
</evidence>
<name>A0ABW1ZPU6_9DEIO</name>